<reference evidence="2" key="1">
    <citation type="journal article" date="2021" name="Proc. Natl. Acad. Sci. U.S.A.">
        <title>A Catalog of Tens of Thousands of Viruses from Human Metagenomes Reveals Hidden Associations with Chronic Diseases.</title>
        <authorList>
            <person name="Tisza M.J."/>
            <person name="Buck C.B."/>
        </authorList>
    </citation>
    <scope>NUCLEOTIDE SEQUENCE</scope>
    <source>
        <strain evidence="2">CtkfK18</strain>
    </source>
</reference>
<evidence type="ECO:0000256" key="1">
    <source>
        <dbReference type="SAM" id="Phobius"/>
    </source>
</evidence>
<accession>A0A8S5VHA4</accession>
<organism evidence="2">
    <name type="scientific">Myoviridae sp. ctkfK18</name>
    <dbReference type="NCBI Taxonomy" id="2825165"/>
    <lineage>
        <taxon>Viruses</taxon>
        <taxon>Duplodnaviria</taxon>
        <taxon>Heunggongvirae</taxon>
        <taxon>Uroviricota</taxon>
        <taxon>Caudoviricetes</taxon>
    </lineage>
</organism>
<protein>
    <submittedName>
        <fullName evidence="2">Uncharacterized protein</fullName>
    </submittedName>
</protein>
<keyword evidence="1" id="KW-1133">Transmembrane helix</keyword>
<name>A0A8S5VHA4_9CAUD</name>
<dbReference type="EMBL" id="BK016265">
    <property type="protein sequence ID" value="DAG06056.1"/>
    <property type="molecule type" value="Genomic_DNA"/>
</dbReference>
<sequence>MGSFRASHFYFLLLYNQIHPGLLLFIWFNFSIITYNKVEIK</sequence>
<keyword evidence="1" id="KW-0812">Transmembrane</keyword>
<evidence type="ECO:0000313" key="2">
    <source>
        <dbReference type="EMBL" id="DAG06056.1"/>
    </source>
</evidence>
<feature type="transmembrane region" description="Helical" evidence="1">
    <location>
        <begin position="12"/>
        <end position="35"/>
    </location>
</feature>
<keyword evidence="1" id="KW-0472">Membrane</keyword>
<proteinExistence type="predicted"/>